<dbReference type="EMBL" id="CADEAL010000733">
    <property type="protein sequence ID" value="CAB1424464.1"/>
    <property type="molecule type" value="Genomic_DNA"/>
</dbReference>
<evidence type="ECO:0000313" key="3">
    <source>
        <dbReference type="Proteomes" id="UP001153269"/>
    </source>
</evidence>
<evidence type="ECO:0000313" key="2">
    <source>
        <dbReference type="EMBL" id="CAB1424464.1"/>
    </source>
</evidence>
<name>A0A9N7U3U9_PLEPL</name>
<proteinExistence type="predicted"/>
<comment type="caution">
    <text evidence="2">The sequence shown here is derived from an EMBL/GenBank/DDBJ whole genome shotgun (WGS) entry which is preliminary data.</text>
</comment>
<feature type="region of interest" description="Disordered" evidence="1">
    <location>
        <begin position="1"/>
        <end position="30"/>
    </location>
</feature>
<evidence type="ECO:0000256" key="1">
    <source>
        <dbReference type="SAM" id="MobiDB-lite"/>
    </source>
</evidence>
<feature type="compositionally biased region" description="Basic and acidic residues" evidence="1">
    <location>
        <begin position="1"/>
        <end position="19"/>
    </location>
</feature>
<accession>A0A9N7U3U9</accession>
<gene>
    <name evidence="2" type="ORF">PLEPLA_LOCUS12389</name>
</gene>
<dbReference type="Gene3D" id="1.20.5.340">
    <property type="match status" value="1"/>
</dbReference>
<organism evidence="2 3">
    <name type="scientific">Pleuronectes platessa</name>
    <name type="common">European plaice</name>
    <dbReference type="NCBI Taxonomy" id="8262"/>
    <lineage>
        <taxon>Eukaryota</taxon>
        <taxon>Metazoa</taxon>
        <taxon>Chordata</taxon>
        <taxon>Craniata</taxon>
        <taxon>Vertebrata</taxon>
        <taxon>Euteleostomi</taxon>
        <taxon>Actinopterygii</taxon>
        <taxon>Neopterygii</taxon>
        <taxon>Teleostei</taxon>
        <taxon>Neoteleostei</taxon>
        <taxon>Acanthomorphata</taxon>
        <taxon>Carangaria</taxon>
        <taxon>Pleuronectiformes</taxon>
        <taxon>Pleuronectoidei</taxon>
        <taxon>Pleuronectidae</taxon>
        <taxon>Pleuronectes</taxon>
    </lineage>
</organism>
<reference evidence="2" key="1">
    <citation type="submission" date="2020-03" db="EMBL/GenBank/DDBJ databases">
        <authorList>
            <person name="Weist P."/>
        </authorList>
    </citation>
    <scope>NUCLEOTIDE SEQUENCE</scope>
</reference>
<keyword evidence="3" id="KW-1185">Reference proteome</keyword>
<protein>
    <submittedName>
        <fullName evidence="2">Uncharacterized protein</fullName>
    </submittedName>
</protein>
<sequence>MSDEEKAHCVRGEMDREEPAVTAEPQSDTATELASIKTMLQVIAKDISEIKGSHDSLQTTAQQNRGRITETETSISMLVQKCNTRDGSVTQVQKTVTYLKEERRCNGVMDNSEMGDMDVYVCTLLKEGLGLDMN</sequence>
<dbReference type="Proteomes" id="UP001153269">
    <property type="component" value="Unassembled WGS sequence"/>
</dbReference>
<dbReference type="AlphaFoldDB" id="A0A9N7U3U9"/>